<evidence type="ECO:0000256" key="2">
    <source>
        <dbReference type="ARBA" id="ARBA00023125"/>
    </source>
</evidence>
<dbReference type="InterPro" id="IPR014710">
    <property type="entry name" value="RmlC-like_jellyroll"/>
</dbReference>
<evidence type="ECO:0000259" key="5">
    <source>
        <dbReference type="PROSITE" id="PS51063"/>
    </source>
</evidence>
<dbReference type="CDD" id="cd00038">
    <property type="entry name" value="CAP_ED"/>
    <property type="match status" value="1"/>
</dbReference>
<dbReference type="GO" id="GO:0003700">
    <property type="term" value="F:DNA-binding transcription factor activity"/>
    <property type="evidence" value="ECO:0007669"/>
    <property type="project" value="TreeGrafter"/>
</dbReference>
<dbReference type="PANTHER" id="PTHR24567:SF74">
    <property type="entry name" value="HTH-TYPE TRANSCRIPTIONAL REGULATOR ARCR"/>
    <property type="match status" value="1"/>
</dbReference>
<dbReference type="Proteomes" id="UP001209317">
    <property type="component" value="Unassembled WGS sequence"/>
</dbReference>
<dbReference type="SMART" id="SM00419">
    <property type="entry name" value="HTH_CRP"/>
    <property type="match status" value="1"/>
</dbReference>
<dbReference type="PROSITE" id="PS51063">
    <property type="entry name" value="HTH_CRP_2"/>
    <property type="match status" value="1"/>
</dbReference>
<evidence type="ECO:0000256" key="3">
    <source>
        <dbReference type="ARBA" id="ARBA00023163"/>
    </source>
</evidence>
<gene>
    <name evidence="6" type="ORF">OD355_04720</name>
</gene>
<evidence type="ECO:0000313" key="7">
    <source>
        <dbReference type="Proteomes" id="UP001209317"/>
    </source>
</evidence>
<evidence type="ECO:0000313" key="6">
    <source>
        <dbReference type="EMBL" id="MCU7693818.1"/>
    </source>
</evidence>
<dbReference type="GO" id="GO:0003677">
    <property type="term" value="F:DNA binding"/>
    <property type="evidence" value="ECO:0007669"/>
    <property type="project" value="UniProtKB-KW"/>
</dbReference>
<dbReference type="InterPro" id="IPR036390">
    <property type="entry name" value="WH_DNA-bd_sf"/>
</dbReference>
<dbReference type="Gene3D" id="2.60.120.10">
    <property type="entry name" value="Jelly Rolls"/>
    <property type="match status" value="1"/>
</dbReference>
<dbReference type="Pfam" id="PF00027">
    <property type="entry name" value="cNMP_binding"/>
    <property type="match status" value="1"/>
</dbReference>
<dbReference type="SMART" id="SM00100">
    <property type="entry name" value="cNMP"/>
    <property type="match status" value="1"/>
</dbReference>
<dbReference type="RefSeq" id="WP_263037304.1">
    <property type="nucleotide sequence ID" value="NZ_JAOTPL010000004.1"/>
</dbReference>
<dbReference type="SUPFAM" id="SSF46785">
    <property type="entry name" value="Winged helix' DNA-binding domain"/>
    <property type="match status" value="1"/>
</dbReference>
<keyword evidence="2" id="KW-0238">DNA-binding</keyword>
<reference evidence="6" key="1">
    <citation type="submission" date="2022-10" db="EMBL/GenBank/DDBJ databases">
        <authorList>
            <person name="Kim H.S."/>
            <person name="Kim J.-S."/>
            <person name="Suh M.K."/>
            <person name="Eom M.K."/>
            <person name="Lee J.-S."/>
        </authorList>
    </citation>
    <scope>NUCLEOTIDE SEQUENCE</scope>
    <source>
        <strain evidence="6">LIP-5</strain>
    </source>
</reference>
<evidence type="ECO:0000256" key="1">
    <source>
        <dbReference type="ARBA" id="ARBA00023015"/>
    </source>
</evidence>
<dbReference type="AlphaFoldDB" id="A0AAE3IMD5"/>
<dbReference type="PANTHER" id="PTHR24567">
    <property type="entry name" value="CRP FAMILY TRANSCRIPTIONAL REGULATORY PROTEIN"/>
    <property type="match status" value="1"/>
</dbReference>
<dbReference type="InterPro" id="IPR036388">
    <property type="entry name" value="WH-like_DNA-bd_sf"/>
</dbReference>
<dbReference type="SUPFAM" id="SSF51206">
    <property type="entry name" value="cAMP-binding domain-like"/>
    <property type="match status" value="1"/>
</dbReference>
<dbReference type="Pfam" id="PF13545">
    <property type="entry name" value="HTH_Crp_2"/>
    <property type="match status" value="1"/>
</dbReference>
<keyword evidence="3" id="KW-0804">Transcription</keyword>
<accession>A0AAE3IMD5</accession>
<evidence type="ECO:0000259" key="4">
    <source>
        <dbReference type="PROSITE" id="PS50042"/>
    </source>
</evidence>
<comment type="caution">
    <text evidence="6">The sequence shown here is derived from an EMBL/GenBank/DDBJ whole genome shotgun (WGS) entry which is preliminary data.</text>
</comment>
<proteinExistence type="predicted"/>
<feature type="domain" description="HTH crp-type" evidence="5">
    <location>
        <begin position="156"/>
        <end position="228"/>
    </location>
</feature>
<dbReference type="InterPro" id="IPR018490">
    <property type="entry name" value="cNMP-bd_dom_sf"/>
</dbReference>
<dbReference type="PROSITE" id="PS50042">
    <property type="entry name" value="CNMP_BINDING_3"/>
    <property type="match status" value="1"/>
</dbReference>
<sequence>MKDSPSYCDHNCINCIPQQSTIFSGLTEEELIAMNEHKSCTSYKKGQVIFSEHGIPFGLFCVSEGKIKISSTGYDGKEQILRFAKSGDIFGYRALISQDRYHCSAIAMEDSAICVIDKSFFLNLFYTNAALCRSVFKKISEDLKKAENIIVSLSQKNVRERLAESLLFFIATYGYEADGATLNVLFSREEIAGFVGTSTESVIRLLSEFNSDKIVELVGKKIKVVNLDKLTKTANLLY</sequence>
<feature type="domain" description="Cyclic nucleotide-binding" evidence="4">
    <location>
        <begin position="22"/>
        <end position="142"/>
    </location>
</feature>
<dbReference type="InterPro" id="IPR050397">
    <property type="entry name" value="Env_Response_Regulators"/>
</dbReference>
<keyword evidence="7" id="KW-1185">Reference proteome</keyword>
<dbReference type="EMBL" id="JAOTPL010000004">
    <property type="protein sequence ID" value="MCU7693818.1"/>
    <property type="molecule type" value="Genomic_DNA"/>
</dbReference>
<keyword evidence="1" id="KW-0805">Transcription regulation</keyword>
<protein>
    <submittedName>
        <fullName evidence="6">Crp/Fnr family transcriptional regulator</fullName>
    </submittedName>
</protein>
<name>A0AAE3IMD5_9BACT</name>
<dbReference type="InterPro" id="IPR012318">
    <property type="entry name" value="HTH_CRP"/>
</dbReference>
<organism evidence="6 7">
    <name type="scientific">Haoranjiania flava</name>
    <dbReference type="NCBI Taxonomy" id="1856322"/>
    <lineage>
        <taxon>Bacteria</taxon>
        <taxon>Pseudomonadati</taxon>
        <taxon>Bacteroidota</taxon>
        <taxon>Chitinophagia</taxon>
        <taxon>Chitinophagales</taxon>
        <taxon>Chitinophagaceae</taxon>
        <taxon>Haoranjiania</taxon>
    </lineage>
</organism>
<dbReference type="InterPro" id="IPR000595">
    <property type="entry name" value="cNMP-bd_dom"/>
</dbReference>
<dbReference type="GO" id="GO:0005829">
    <property type="term" value="C:cytosol"/>
    <property type="evidence" value="ECO:0007669"/>
    <property type="project" value="TreeGrafter"/>
</dbReference>
<dbReference type="Gene3D" id="1.10.10.10">
    <property type="entry name" value="Winged helix-like DNA-binding domain superfamily/Winged helix DNA-binding domain"/>
    <property type="match status" value="1"/>
</dbReference>